<dbReference type="NCBIfam" id="TIGR01766">
    <property type="entry name" value="IS200/IS605 family accessory protein TnpB-like domain"/>
    <property type="match status" value="1"/>
</dbReference>
<gene>
    <name evidence="7" type="ORF">SAMN02745213_00993</name>
</gene>
<dbReference type="InterPro" id="IPR010095">
    <property type="entry name" value="Cas12f1-like_TNB"/>
</dbReference>
<feature type="domain" description="Probable transposase IS891/IS1136/IS1341" evidence="5">
    <location>
        <begin position="224"/>
        <end position="345"/>
    </location>
</feature>
<dbReference type="NCBIfam" id="NF040570">
    <property type="entry name" value="guided_TnpB"/>
    <property type="match status" value="1"/>
</dbReference>
<keyword evidence="8" id="KW-1185">Reference proteome</keyword>
<evidence type="ECO:0000259" key="6">
    <source>
        <dbReference type="Pfam" id="PF07282"/>
    </source>
</evidence>
<evidence type="ECO:0000256" key="3">
    <source>
        <dbReference type="ARBA" id="ARBA00023125"/>
    </source>
</evidence>
<dbReference type="Proteomes" id="UP000242432">
    <property type="component" value="Unassembled WGS sequence"/>
</dbReference>
<evidence type="ECO:0000313" key="8">
    <source>
        <dbReference type="Proteomes" id="UP000242432"/>
    </source>
</evidence>
<comment type="similarity">
    <text evidence="1">In the C-terminal section; belongs to the transposase 35 family.</text>
</comment>
<keyword evidence="4" id="KW-0233">DNA recombination</keyword>
<dbReference type="Pfam" id="PF01385">
    <property type="entry name" value="OrfB_IS605"/>
    <property type="match status" value="1"/>
</dbReference>
<dbReference type="STRING" id="83771.SAMN02910357_02447"/>
<dbReference type="EMBL" id="FUXX01000012">
    <property type="protein sequence ID" value="SKA60961.1"/>
    <property type="molecule type" value="Genomic_DNA"/>
</dbReference>
<keyword evidence="3" id="KW-0238">DNA-binding</keyword>
<dbReference type="RefSeq" id="WP_078928511.1">
    <property type="nucleotide sequence ID" value="NZ_FUXX01000012.1"/>
</dbReference>
<dbReference type="Pfam" id="PF07282">
    <property type="entry name" value="Cas12f1-like_TNB"/>
    <property type="match status" value="1"/>
</dbReference>
<feature type="domain" description="Cas12f1-like TNB" evidence="6">
    <location>
        <begin position="358"/>
        <end position="425"/>
    </location>
</feature>
<name>A0A1T4V8V0_9GAMM</name>
<evidence type="ECO:0000256" key="1">
    <source>
        <dbReference type="ARBA" id="ARBA00008761"/>
    </source>
</evidence>
<dbReference type="GO" id="GO:0006310">
    <property type="term" value="P:DNA recombination"/>
    <property type="evidence" value="ECO:0007669"/>
    <property type="project" value="UniProtKB-KW"/>
</dbReference>
<evidence type="ECO:0000259" key="5">
    <source>
        <dbReference type="Pfam" id="PF01385"/>
    </source>
</evidence>
<evidence type="ECO:0000256" key="4">
    <source>
        <dbReference type="ARBA" id="ARBA00023172"/>
    </source>
</evidence>
<dbReference type="InterPro" id="IPR001959">
    <property type="entry name" value="Transposase"/>
</dbReference>
<evidence type="ECO:0000313" key="7">
    <source>
        <dbReference type="EMBL" id="SKA60961.1"/>
    </source>
</evidence>
<protein>
    <submittedName>
        <fullName evidence="7">Transposase, IS605 OrfB family, central region</fullName>
    </submittedName>
</protein>
<evidence type="ECO:0000256" key="2">
    <source>
        <dbReference type="ARBA" id="ARBA00022578"/>
    </source>
</evidence>
<dbReference type="GO" id="GO:0032196">
    <property type="term" value="P:transposition"/>
    <property type="evidence" value="ECO:0007669"/>
    <property type="project" value="UniProtKB-KW"/>
</dbReference>
<keyword evidence="2" id="KW-0815">Transposition</keyword>
<dbReference type="GO" id="GO:0003677">
    <property type="term" value="F:DNA binding"/>
    <property type="evidence" value="ECO:0007669"/>
    <property type="project" value="UniProtKB-KW"/>
</dbReference>
<accession>A0A1T4V8V0</accession>
<proteinExistence type="inferred from homology"/>
<reference evidence="8" key="1">
    <citation type="submission" date="2017-02" db="EMBL/GenBank/DDBJ databases">
        <authorList>
            <person name="Varghese N."/>
            <person name="Submissions S."/>
        </authorList>
    </citation>
    <scope>NUCLEOTIDE SEQUENCE [LARGE SCALE GENOMIC DNA]</scope>
    <source>
        <strain evidence="8">DSM 3072</strain>
    </source>
</reference>
<organism evidence="7 8">
    <name type="scientific">Succinivibrio dextrinosolvens DSM 3072</name>
    <dbReference type="NCBI Taxonomy" id="1123324"/>
    <lineage>
        <taxon>Bacteria</taxon>
        <taxon>Pseudomonadati</taxon>
        <taxon>Pseudomonadota</taxon>
        <taxon>Gammaproteobacteria</taxon>
        <taxon>Aeromonadales</taxon>
        <taxon>Succinivibrionaceae</taxon>
        <taxon>Succinivibrio</taxon>
    </lineage>
</organism>
<dbReference type="AlphaFoldDB" id="A0A1T4V8V0"/>
<sequence>MIVGQVIELKANNKFFTYCRKAFGVRRFAYNWCVAKFKKDYVAHLAAMDRYTRELAEYQKSPLQSTVAPVKPKLPTWQDYKKEFNAIRLEKYPFTYEVTKYASQQTFVNFGTSVKSYFENVKKRKKTKVKKNSKKRKAFFPKFKKKSYQHGSFYIGGDQVKLVTGKSCSKKLENQSSKQYMNIPNFGYVQLKEKLRFNGHINGVTISQRADRIYASFSIEITEEEYCRTHKAAVQNNTAAGIDLGLKSALMLSDGISIESPKPLKAKLRRLARLQRQLNRKQHPRAKGDKTKLSRNYIKHSRKVSKLYLSISNIRKDFSQKITSILANHYEYLCMEDLNVKGMMSNHKLARAISDVGFYNIKNNLIYKMEYKHRKLQEVDRFYASSKTCSKCGALKKDLTLRDRIYECPECGLTIDRDLNAAINLRQQIKNVGEAISELMPVELTALLSDLAINGIATSSVEAGIW</sequence>